<sequence length="692" mass="81700">MEDIRSALVNNEHNEKINKRGADSSPNDQDGQGSVYIKFCGHWLHRHPMNARLSFHGWAQFQWITECTYGSAISLSSSWEEAHELSILIARNYFEGWPNRKFGYANEMSYMGFLQSTTYPDGKQDSGTFAGDMFCSVERQMNGCFSAKVCGEFRNWTIAHMSRNDHRVRRFLSMFFALRSRLLIWVNDSKTGKVLYKPPEDQNWRVRRRHECKRTQVQCESWQTICSFDEAWLKEARAGKNHELMFSDHLEVIVWDNQAGQDYMDLSSNIVFLLQKAWFYPDYLSHMDQAVDLTCRLATQQHRENEEKIRHDGNLILGEIKKIRELQDSELKEHRIKDTIWCYNKMDEYLDRKYTPWGKPNCRENLNGYSIASKSGELTEDIKRKFERKNDDFWATFSKNKIGPESISEGETATTVDIQKLNPYRRPTEMPDSVKRYWESLRVSVEKCNRQPQYYDMLYPDQYHFYYAMDRIMVLWMQKSIEPSFHNGAVPNHHCFTANEKINNPLGLYCVYGDPNMTIPEIPPPNFSKCQMQAWERKNHGSWYSLCKFKSEPEFWPLEIDEADITNSIIANVVPFQTCFIIDDPHFKSIWEWKKLPKDYPLAKNLIHEKMEALFMKTAKLKDPSIHDYCNLRVDCWLVVGGSEEEIKNRTARMAEVFRNRSNGFKVKIGRNRSYLHVRADILMELEDNEWI</sequence>
<gene>
    <name evidence="2" type="ORF">PCON_02011</name>
</gene>
<organism evidence="2 3">
    <name type="scientific">Pyronema omphalodes (strain CBS 100304)</name>
    <name type="common">Pyronema confluens</name>
    <dbReference type="NCBI Taxonomy" id="1076935"/>
    <lineage>
        <taxon>Eukaryota</taxon>
        <taxon>Fungi</taxon>
        <taxon>Dikarya</taxon>
        <taxon>Ascomycota</taxon>
        <taxon>Pezizomycotina</taxon>
        <taxon>Pezizomycetes</taxon>
        <taxon>Pezizales</taxon>
        <taxon>Pyronemataceae</taxon>
        <taxon>Pyronema</taxon>
    </lineage>
</organism>
<dbReference type="EMBL" id="HF935202">
    <property type="protein sequence ID" value="CCX04408.1"/>
    <property type="molecule type" value="Genomic_DNA"/>
</dbReference>
<proteinExistence type="predicted"/>
<feature type="compositionally biased region" description="Basic and acidic residues" evidence="1">
    <location>
        <begin position="12"/>
        <end position="22"/>
    </location>
</feature>
<evidence type="ECO:0000256" key="1">
    <source>
        <dbReference type="SAM" id="MobiDB-lite"/>
    </source>
</evidence>
<reference evidence="2 3" key="1">
    <citation type="journal article" date="2013" name="PLoS Genet.">
        <title>The genome and development-dependent transcriptomes of Pyronema confluens: a window into fungal evolution.</title>
        <authorList>
            <person name="Traeger S."/>
            <person name="Altegoer F."/>
            <person name="Freitag M."/>
            <person name="Gabaldon T."/>
            <person name="Kempken F."/>
            <person name="Kumar A."/>
            <person name="Marcet-Houben M."/>
            <person name="Poggeler S."/>
            <person name="Stajich J.E."/>
            <person name="Nowrousian M."/>
        </authorList>
    </citation>
    <scope>NUCLEOTIDE SEQUENCE [LARGE SCALE GENOMIC DNA]</scope>
    <source>
        <strain evidence="3">CBS 100304</strain>
        <tissue evidence="2">Vegetative mycelium</tissue>
    </source>
</reference>
<dbReference type="Proteomes" id="UP000018144">
    <property type="component" value="Unassembled WGS sequence"/>
</dbReference>
<dbReference type="OrthoDB" id="5326588at2759"/>
<accession>U4KTT9</accession>
<name>U4KTT9_PYROM</name>
<evidence type="ECO:0000313" key="2">
    <source>
        <dbReference type="EMBL" id="CCX04408.1"/>
    </source>
</evidence>
<protein>
    <submittedName>
        <fullName evidence="2">Uncharacterized protein</fullName>
    </submittedName>
</protein>
<dbReference type="AlphaFoldDB" id="U4KTT9"/>
<keyword evidence="3" id="KW-1185">Reference proteome</keyword>
<feature type="region of interest" description="Disordered" evidence="1">
    <location>
        <begin position="10"/>
        <end position="30"/>
    </location>
</feature>
<evidence type="ECO:0000313" key="3">
    <source>
        <dbReference type="Proteomes" id="UP000018144"/>
    </source>
</evidence>
<dbReference type="eggNOG" id="ENOG502SUXG">
    <property type="taxonomic scope" value="Eukaryota"/>
</dbReference>